<gene>
    <name evidence="2" type="ORF">GW7_18471</name>
</gene>
<accession>G5C1C1</accession>
<proteinExistence type="predicted"/>
<dbReference type="InParanoid" id="G5C1C1"/>
<dbReference type="AlphaFoldDB" id="G5C1C1"/>
<dbReference type="Proteomes" id="UP000006813">
    <property type="component" value="Unassembled WGS sequence"/>
</dbReference>
<dbReference type="PANTHER" id="PTHR10063">
    <property type="entry name" value="TUBERIN"/>
    <property type="match status" value="1"/>
</dbReference>
<reference evidence="2 3" key="1">
    <citation type="journal article" date="2011" name="Nature">
        <title>Genome sequencing reveals insights into physiology and longevity of the naked mole rat.</title>
        <authorList>
            <person name="Kim E.B."/>
            <person name="Fang X."/>
            <person name="Fushan A.A."/>
            <person name="Huang Z."/>
            <person name="Lobanov A.V."/>
            <person name="Han L."/>
            <person name="Marino S.M."/>
            <person name="Sun X."/>
            <person name="Turanov A.A."/>
            <person name="Yang P."/>
            <person name="Yim S.H."/>
            <person name="Zhao X."/>
            <person name="Kasaikina M.V."/>
            <person name="Stoletzki N."/>
            <person name="Peng C."/>
            <person name="Polak P."/>
            <person name="Xiong Z."/>
            <person name="Kiezun A."/>
            <person name="Zhu Y."/>
            <person name="Chen Y."/>
            <person name="Kryukov G.V."/>
            <person name="Zhang Q."/>
            <person name="Peshkin L."/>
            <person name="Yang L."/>
            <person name="Bronson R.T."/>
            <person name="Buffenstein R."/>
            <person name="Wang B."/>
            <person name="Han C."/>
            <person name="Li Q."/>
            <person name="Chen L."/>
            <person name="Zhao W."/>
            <person name="Sunyaev S.R."/>
            <person name="Park T.J."/>
            <person name="Zhang G."/>
            <person name="Wang J."/>
            <person name="Gladyshev V.N."/>
        </authorList>
    </citation>
    <scope>NUCLEOTIDE SEQUENCE [LARGE SCALE GENOMIC DNA]</scope>
</reference>
<evidence type="ECO:0000313" key="3">
    <source>
        <dbReference type="Proteomes" id="UP000006813"/>
    </source>
</evidence>
<organism evidence="2 3">
    <name type="scientific">Heterocephalus glaber</name>
    <name type="common">Naked mole rat</name>
    <dbReference type="NCBI Taxonomy" id="10181"/>
    <lineage>
        <taxon>Eukaryota</taxon>
        <taxon>Metazoa</taxon>
        <taxon>Chordata</taxon>
        <taxon>Craniata</taxon>
        <taxon>Vertebrata</taxon>
        <taxon>Euteleostomi</taxon>
        <taxon>Mammalia</taxon>
        <taxon>Eutheria</taxon>
        <taxon>Euarchontoglires</taxon>
        <taxon>Glires</taxon>
        <taxon>Rodentia</taxon>
        <taxon>Hystricomorpha</taxon>
        <taxon>Bathyergidae</taxon>
        <taxon>Heterocephalus</taxon>
    </lineage>
</organism>
<feature type="region of interest" description="Disordered" evidence="1">
    <location>
        <begin position="137"/>
        <end position="176"/>
    </location>
</feature>
<dbReference type="InterPro" id="IPR027107">
    <property type="entry name" value="Tuberin/Ral-act_asu"/>
</dbReference>
<feature type="compositionally biased region" description="Polar residues" evidence="1">
    <location>
        <begin position="155"/>
        <end position="164"/>
    </location>
</feature>
<dbReference type="STRING" id="10181.G5C1C1"/>
<dbReference type="GO" id="GO:0005737">
    <property type="term" value="C:cytoplasm"/>
    <property type="evidence" value="ECO:0007669"/>
    <property type="project" value="TreeGrafter"/>
</dbReference>
<sequence>MFSKKPHGDVKKSTQKVLDTKKDALTRLKHLHIVIENAESIDLKQFFDQHFSHIYYVFFENFVTIEASLKQKERFRQAFLLPICEAAAMRKVVKVYQEWIQQEEKPLFMQEPEEIMITSSDIPCNENAKDHDISVEEGEKGEEENGTSVAEHVRNSSWPKTGSYQDPLHNASEEATEQNIRAGTQAVLQMLLVLLRVTESVLKMSSQAFLHFQGKKM</sequence>
<evidence type="ECO:0000313" key="2">
    <source>
        <dbReference type="EMBL" id="EHB15332.1"/>
    </source>
</evidence>
<protein>
    <submittedName>
        <fullName evidence="2">GTPase-activating Rap/Ran-GAP domain-like 1</fullName>
    </submittedName>
</protein>
<name>G5C1C1_HETGA</name>
<dbReference type="PANTHER" id="PTHR10063:SF3">
    <property type="entry name" value="RAL GTPASE-ACTIVATING PROTEIN SUBUNIT ALPHA-1"/>
    <property type="match status" value="1"/>
</dbReference>
<dbReference type="GO" id="GO:0005634">
    <property type="term" value="C:nucleus"/>
    <property type="evidence" value="ECO:0007669"/>
    <property type="project" value="InterPro"/>
</dbReference>
<dbReference type="EMBL" id="JH172831">
    <property type="protein sequence ID" value="EHB15332.1"/>
    <property type="molecule type" value="Genomic_DNA"/>
</dbReference>
<evidence type="ECO:0000256" key="1">
    <source>
        <dbReference type="SAM" id="MobiDB-lite"/>
    </source>
</evidence>
<dbReference type="GO" id="GO:0005096">
    <property type="term" value="F:GTPase activator activity"/>
    <property type="evidence" value="ECO:0007669"/>
    <property type="project" value="InterPro"/>
</dbReference>